<dbReference type="InterPro" id="IPR025870">
    <property type="entry name" value="Glyoxalase-like_dom"/>
</dbReference>
<evidence type="ECO:0000313" key="3">
    <source>
        <dbReference type="Proteomes" id="UP000294513"/>
    </source>
</evidence>
<evidence type="ECO:0000259" key="1">
    <source>
        <dbReference type="Pfam" id="PF13468"/>
    </source>
</evidence>
<dbReference type="AlphaFoldDB" id="A0A4R5BYQ3"/>
<comment type="caution">
    <text evidence="2">The sequence shown here is derived from an EMBL/GenBank/DDBJ whole genome shotgun (WGS) entry which is preliminary data.</text>
</comment>
<reference evidence="2 3" key="1">
    <citation type="submission" date="2019-03" db="EMBL/GenBank/DDBJ databases">
        <title>Draft genome sequences of novel Actinobacteria.</title>
        <authorList>
            <person name="Sahin N."/>
            <person name="Ay H."/>
            <person name="Saygin H."/>
        </authorList>
    </citation>
    <scope>NUCLEOTIDE SEQUENCE [LARGE SCALE GENOMIC DNA]</scope>
    <source>
        <strain evidence="2 3">H3C3</strain>
    </source>
</reference>
<dbReference type="InterPro" id="IPR029068">
    <property type="entry name" value="Glyas_Bleomycin-R_OHBP_Dase"/>
</dbReference>
<sequence length="207" mass="22118">MSGIDEALDHLVYATPDLRATVDEVHRLTGARPVEGGRHLGLGTRNHLLGLGGRRYLEIIGPDDGQPEPGVPRPFGIDTRAEPAMVTWAIRAGDLQERVERARRRGYDPGDVEDMSRRTPDGDLLTWRLAFAQAGLVPFLIDWGTTAHPTEQGLPTVPLTSFTGSHPEPGTVQSALDAIGAHLDVTVASSPALTATLDGPSGQIVLT</sequence>
<proteinExistence type="predicted"/>
<dbReference type="Gene3D" id="3.10.180.10">
    <property type="entry name" value="2,3-Dihydroxybiphenyl 1,2-Dioxygenase, domain 1"/>
    <property type="match status" value="1"/>
</dbReference>
<accession>A0A4R5BYQ3</accession>
<dbReference type="Pfam" id="PF13468">
    <property type="entry name" value="Glyoxalase_3"/>
    <property type="match status" value="1"/>
</dbReference>
<dbReference type="Proteomes" id="UP000294513">
    <property type="component" value="Unassembled WGS sequence"/>
</dbReference>
<dbReference type="RefSeq" id="WP_131892387.1">
    <property type="nucleotide sequence ID" value="NZ_SMKU01000045.1"/>
</dbReference>
<dbReference type="PANTHER" id="PTHR40265:SF1">
    <property type="entry name" value="GLYOXALASE-LIKE DOMAIN-CONTAINING PROTEIN"/>
    <property type="match status" value="1"/>
</dbReference>
<feature type="domain" description="Glyoxalase-like" evidence="1">
    <location>
        <begin position="8"/>
        <end position="178"/>
    </location>
</feature>
<dbReference type="SUPFAM" id="SSF54593">
    <property type="entry name" value="Glyoxalase/Bleomycin resistance protein/Dihydroxybiphenyl dioxygenase"/>
    <property type="match status" value="1"/>
</dbReference>
<name>A0A4R5BYQ3_9ACTN</name>
<dbReference type="PANTHER" id="PTHR40265">
    <property type="entry name" value="BLL2707 PROTEIN"/>
    <property type="match status" value="1"/>
</dbReference>
<keyword evidence="3" id="KW-1185">Reference proteome</keyword>
<organism evidence="2 3">
    <name type="scientific">Actinomadura rubrisoli</name>
    <dbReference type="NCBI Taxonomy" id="2530368"/>
    <lineage>
        <taxon>Bacteria</taxon>
        <taxon>Bacillati</taxon>
        <taxon>Actinomycetota</taxon>
        <taxon>Actinomycetes</taxon>
        <taxon>Streptosporangiales</taxon>
        <taxon>Thermomonosporaceae</taxon>
        <taxon>Actinomadura</taxon>
    </lineage>
</organism>
<gene>
    <name evidence="2" type="ORF">E1298_12025</name>
</gene>
<evidence type="ECO:0000313" key="2">
    <source>
        <dbReference type="EMBL" id="TDD91349.1"/>
    </source>
</evidence>
<dbReference type="OrthoDB" id="3227561at2"/>
<dbReference type="EMBL" id="SMKU01000045">
    <property type="protein sequence ID" value="TDD91349.1"/>
    <property type="molecule type" value="Genomic_DNA"/>
</dbReference>
<protein>
    <submittedName>
        <fullName evidence="2">VOC family protein</fullName>
    </submittedName>
</protein>